<evidence type="ECO:0000256" key="6">
    <source>
        <dbReference type="ARBA" id="ARBA00022853"/>
    </source>
</evidence>
<keyword evidence="13" id="KW-1185">Reference proteome</keyword>
<dbReference type="OrthoDB" id="73273at2759"/>
<keyword evidence="9" id="KW-0539">Nucleus</keyword>
<evidence type="ECO:0000256" key="2">
    <source>
        <dbReference type="ARBA" id="ARBA00006457"/>
    </source>
</evidence>
<dbReference type="GO" id="GO:0141221">
    <property type="term" value="F:histone deacetylase activity, hydrolytic mechanism"/>
    <property type="evidence" value="ECO:0007669"/>
    <property type="project" value="UniProtKB-EC"/>
</dbReference>
<dbReference type="EC" id="3.5.1.98" evidence="3"/>
<comment type="subcellular location">
    <subcellularLocation>
        <location evidence="1">Nucleus</location>
    </subcellularLocation>
</comment>
<proteinExistence type="inferred from homology"/>
<comment type="caution">
    <text evidence="12">The sequence shown here is derived from an EMBL/GenBank/DDBJ whole genome shotgun (WGS) entry which is preliminary data.</text>
</comment>
<comment type="similarity">
    <text evidence="2">Belongs to the histone deacetylase family. HD type 1 subfamily.</text>
</comment>
<dbReference type="InterPro" id="IPR000286">
    <property type="entry name" value="HDACs"/>
</dbReference>
<dbReference type="GeneID" id="54783030"/>
<evidence type="ECO:0000259" key="11">
    <source>
        <dbReference type="Pfam" id="PF00850"/>
    </source>
</evidence>
<dbReference type="GO" id="GO:0031507">
    <property type="term" value="P:heterochromatin formation"/>
    <property type="evidence" value="ECO:0007669"/>
    <property type="project" value="TreeGrafter"/>
</dbReference>
<dbReference type="Proteomes" id="UP000449547">
    <property type="component" value="Unassembled WGS sequence"/>
</dbReference>
<feature type="domain" description="Histone deacetylase" evidence="11">
    <location>
        <begin position="14"/>
        <end position="301"/>
    </location>
</feature>
<gene>
    <name evidence="12" type="ORF">DIURU_004379</name>
</gene>
<keyword evidence="4" id="KW-0678">Repressor</keyword>
<dbReference type="InterPro" id="IPR037138">
    <property type="entry name" value="His_deacetylse_dom_sf"/>
</dbReference>
<dbReference type="InterPro" id="IPR023801">
    <property type="entry name" value="His_deacetylse_dom"/>
</dbReference>
<dbReference type="SUPFAM" id="SSF52768">
    <property type="entry name" value="Arginase/deacetylase"/>
    <property type="match status" value="1"/>
</dbReference>
<evidence type="ECO:0000256" key="5">
    <source>
        <dbReference type="ARBA" id="ARBA00022801"/>
    </source>
</evidence>
<evidence type="ECO:0000313" key="12">
    <source>
        <dbReference type="EMBL" id="KAA8899357.1"/>
    </source>
</evidence>
<reference evidence="12 13" key="1">
    <citation type="submission" date="2019-07" db="EMBL/GenBank/DDBJ databases">
        <title>Genome assembly of two rare yeast pathogens: Diutina rugosa and Trichomonascus ciferrii.</title>
        <authorList>
            <person name="Mixao V."/>
            <person name="Saus E."/>
            <person name="Hansen A."/>
            <person name="Lass-Flor C."/>
            <person name="Gabaldon T."/>
        </authorList>
    </citation>
    <scope>NUCLEOTIDE SEQUENCE [LARGE SCALE GENOMIC DNA]</scope>
    <source>
        <strain evidence="12 13">CBS 613</strain>
    </source>
</reference>
<evidence type="ECO:0000256" key="1">
    <source>
        <dbReference type="ARBA" id="ARBA00004123"/>
    </source>
</evidence>
<organism evidence="12 13">
    <name type="scientific">Diutina rugosa</name>
    <name type="common">Yeast</name>
    <name type="synonym">Candida rugosa</name>
    <dbReference type="NCBI Taxonomy" id="5481"/>
    <lineage>
        <taxon>Eukaryota</taxon>
        <taxon>Fungi</taxon>
        <taxon>Dikarya</taxon>
        <taxon>Ascomycota</taxon>
        <taxon>Saccharomycotina</taxon>
        <taxon>Pichiomycetes</taxon>
        <taxon>Debaryomycetaceae</taxon>
        <taxon>Diutina</taxon>
    </lineage>
</organism>
<keyword evidence="7" id="KW-0805">Transcription regulation</keyword>
<sequence length="362" mass="40463">MDLIEAYDLPLTPITVTPATKAQLTQFHSNALITRLLKRRKPIDDATTTTETKEWSDFDSDPSSSDSESDSDDEISTLDTSVGLAFDCPPFPHMRRYVQYLIGSALAAADAVKHHNLVLNWYGGRHHATKSRAAGFCYVNDICYTIQRLRRLGFQRVFYLDFDLHHGDGVETSYRGSAKVFTCSIHRYDVGFFPGTGGLADNVANQANIPLKAGLSDTSLLLIVKEIILPLLHDFNPDCLIIQTGCDGLGSDPAGQWNLTIPGLSRAIMEVYRAASVPTIMVGGGGYHHRDAARFWCYLTHIASEQTPPSPDEYIRDHPGLDRFEEDHYQFWTDKNCQPRRTRDENTEEYLKLVADAVFGDG</sequence>
<evidence type="ECO:0000256" key="3">
    <source>
        <dbReference type="ARBA" id="ARBA00012111"/>
    </source>
</evidence>
<dbReference type="GO" id="GO:0005634">
    <property type="term" value="C:nucleus"/>
    <property type="evidence" value="ECO:0007669"/>
    <property type="project" value="UniProtKB-SubCell"/>
</dbReference>
<dbReference type="OMA" id="MSRFYTY"/>
<evidence type="ECO:0000256" key="7">
    <source>
        <dbReference type="ARBA" id="ARBA00023015"/>
    </source>
</evidence>
<keyword evidence="5" id="KW-0378">Hydrolase</keyword>
<dbReference type="Pfam" id="PF00850">
    <property type="entry name" value="Hist_deacetyl"/>
    <property type="match status" value="1"/>
</dbReference>
<feature type="region of interest" description="Disordered" evidence="10">
    <location>
        <begin position="47"/>
        <end position="75"/>
    </location>
</feature>
<dbReference type="EMBL" id="SWFT01000124">
    <property type="protein sequence ID" value="KAA8899357.1"/>
    <property type="molecule type" value="Genomic_DNA"/>
</dbReference>
<keyword evidence="6" id="KW-0156">Chromatin regulator</keyword>
<evidence type="ECO:0000256" key="10">
    <source>
        <dbReference type="SAM" id="MobiDB-lite"/>
    </source>
</evidence>
<keyword evidence="8" id="KW-0804">Transcription</keyword>
<protein>
    <recommendedName>
        <fullName evidence="3">histone deacetylase</fullName>
        <ecNumber evidence="3">3.5.1.98</ecNumber>
    </recommendedName>
</protein>
<evidence type="ECO:0000256" key="8">
    <source>
        <dbReference type="ARBA" id="ARBA00023163"/>
    </source>
</evidence>
<evidence type="ECO:0000256" key="9">
    <source>
        <dbReference type="ARBA" id="ARBA00023242"/>
    </source>
</evidence>
<dbReference type="Gene3D" id="3.40.800.20">
    <property type="entry name" value="Histone deacetylase domain"/>
    <property type="match status" value="1"/>
</dbReference>
<dbReference type="PANTHER" id="PTHR10625:SF14">
    <property type="entry name" value="HISTONE DEACETYLASE 8"/>
    <property type="match status" value="1"/>
</dbReference>
<dbReference type="AlphaFoldDB" id="A0A642UHQ7"/>
<accession>A0A642UHQ7</accession>
<evidence type="ECO:0000313" key="13">
    <source>
        <dbReference type="Proteomes" id="UP000449547"/>
    </source>
</evidence>
<dbReference type="InterPro" id="IPR023696">
    <property type="entry name" value="Ureohydrolase_dom_sf"/>
</dbReference>
<evidence type="ECO:0000256" key="4">
    <source>
        <dbReference type="ARBA" id="ARBA00022491"/>
    </source>
</evidence>
<dbReference type="RefSeq" id="XP_034010871.1">
    <property type="nucleotide sequence ID" value="XM_034157245.1"/>
</dbReference>
<dbReference type="PRINTS" id="PR01270">
    <property type="entry name" value="HDASUPER"/>
</dbReference>
<dbReference type="VEuPathDB" id="FungiDB:DIURU_004379"/>
<name>A0A642UHQ7_DIURU</name>
<dbReference type="PANTHER" id="PTHR10625">
    <property type="entry name" value="HISTONE DEACETYLASE HDAC1-RELATED"/>
    <property type="match status" value="1"/>
</dbReference>